<gene>
    <name evidence="2" type="ORF">L1049_008798</name>
</gene>
<dbReference type="Pfam" id="PF10551">
    <property type="entry name" value="MULE"/>
    <property type="match status" value="1"/>
</dbReference>
<evidence type="ECO:0000313" key="3">
    <source>
        <dbReference type="Proteomes" id="UP001415857"/>
    </source>
</evidence>
<reference evidence="2 3" key="1">
    <citation type="journal article" date="2024" name="Plant J.">
        <title>Genome sequences and population genomics reveal climatic adaptation and genomic divergence between two closely related sweetgum species.</title>
        <authorList>
            <person name="Xu W.Q."/>
            <person name="Ren C.Q."/>
            <person name="Zhang X.Y."/>
            <person name="Comes H.P."/>
            <person name="Liu X.H."/>
            <person name="Li Y.G."/>
            <person name="Kettle C.J."/>
            <person name="Jalonen R."/>
            <person name="Gaisberger H."/>
            <person name="Ma Y.Z."/>
            <person name="Qiu Y.X."/>
        </authorList>
    </citation>
    <scope>NUCLEOTIDE SEQUENCE [LARGE SCALE GENOMIC DNA]</scope>
    <source>
        <strain evidence="2">Hangzhou</strain>
    </source>
</reference>
<dbReference type="EMBL" id="JBBPBK010000002">
    <property type="protein sequence ID" value="KAK9290626.1"/>
    <property type="molecule type" value="Genomic_DNA"/>
</dbReference>
<feature type="domain" description="MULE transposase" evidence="1">
    <location>
        <begin position="2"/>
        <end position="95"/>
    </location>
</feature>
<dbReference type="AlphaFoldDB" id="A0AAP0SAD9"/>
<proteinExistence type="predicted"/>
<evidence type="ECO:0000259" key="1">
    <source>
        <dbReference type="Pfam" id="PF10551"/>
    </source>
</evidence>
<sequence length="304" mass="35372">MLFVDGTFLQSRYKGQLLATTAKDRNQGLFPLAFTVVGAESEDNWRWFFENLHEIVGDTRQLTFISDQNNGLKSVLPKIFPTAYYAYCLHHLKMNLRDNVRGHKSFKDRMVFLFRECAYAPTEHKFEEKLSELLAEVKDQEARFLLITNMVDLIRSQIMVQMCTRRLEEDSWNTVLCPKMDEKLGEELDKGRTWRWQMNGFPCSHATVAIQTSGGDINDYVEDYFYTSSFREAYSQAIHPISMAPKVGVSEKNCEFVLPPNTRRPAGRPKNRRIPSRGEKIRQIKCGRCRRLKTHNKKTCQVPI</sequence>
<protein>
    <recommendedName>
        <fullName evidence="1">MULE transposase domain-containing protein</fullName>
    </recommendedName>
</protein>
<dbReference type="PANTHER" id="PTHR31973:SF166">
    <property type="entry name" value="OS10G0104700 PROTEIN"/>
    <property type="match status" value="1"/>
</dbReference>
<comment type="caution">
    <text evidence="2">The sequence shown here is derived from an EMBL/GenBank/DDBJ whole genome shotgun (WGS) entry which is preliminary data.</text>
</comment>
<evidence type="ECO:0000313" key="2">
    <source>
        <dbReference type="EMBL" id="KAK9290626.1"/>
    </source>
</evidence>
<dbReference type="Proteomes" id="UP001415857">
    <property type="component" value="Unassembled WGS sequence"/>
</dbReference>
<organism evidence="2 3">
    <name type="scientific">Liquidambar formosana</name>
    <name type="common">Formosan gum</name>
    <dbReference type="NCBI Taxonomy" id="63359"/>
    <lineage>
        <taxon>Eukaryota</taxon>
        <taxon>Viridiplantae</taxon>
        <taxon>Streptophyta</taxon>
        <taxon>Embryophyta</taxon>
        <taxon>Tracheophyta</taxon>
        <taxon>Spermatophyta</taxon>
        <taxon>Magnoliopsida</taxon>
        <taxon>eudicotyledons</taxon>
        <taxon>Gunneridae</taxon>
        <taxon>Pentapetalae</taxon>
        <taxon>Saxifragales</taxon>
        <taxon>Altingiaceae</taxon>
        <taxon>Liquidambar</taxon>
    </lineage>
</organism>
<name>A0AAP0SAD9_LIQFO</name>
<keyword evidence="3" id="KW-1185">Reference proteome</keyword>
<dbReference type="InterPro" id="IPR018289">
    <property type="entry name" value="MULE_transposase_dom"/>
</dbReference>
<dbReference type="PANTHER" id="PTHR31973">
    <property type="entry name" value="POLYPROTEIN, PUTATIVE-RELATED"/>
    <property type="match status" value="1"/>
</dbReference>
<accession>A0AAP0SAD9</accession>